<sequence length="445" mass="48551">MASPTDTLAHSAATPVIKEHVEPPVVPEKAPSSPPKSASPVRAANPVAMAEATIPVQAETALPVEAHPNPKVNELRAMFPTIELSVIELVLETCNGSTDRSIEQLLGMTDPNFKPDELGGTRLDHQVDLDADFARSLQMQDEEEYRRGQQQYEAAHGSSTRQLPYQPRVRRTRPSHPPQGDDQHSAEHEARGDNPPGLLQMEDKIERFAEAGKQTFTSLLSKAKAKYSEFQATQAQRSAQNNQNQHGNYPSDQGSRTYGEAGAPGGSRGGEQNRGSRFWDDHTSNSSRSDRSESVSLQSTLDMNQGPNQQSSHMSAVRKQSRRWQPSDAFDDPLPPRTTTSPDKVDLSRSSTSPSKQGKIDPAKLGILPKKRVDLLSASSPSSSHPDKTGAPVKKEGNEEKSDPNPNLPSASLVGKLPPTPPAASPFRLDSDDELEYTKNPFDER</sequence>
<keyword evidence="4" id="KW-1185">Reference proteome</keyword>
<dbReference type="FunFam" id="1.10.8.10:FF:000064">
    <property type="entry name" value="Similar to CUE domain-containing protein"/>
    <property type="match status" value="1"/>
</dbReference>
<dbReference type="GO" id="GO:0043130">
    <property type="term" value="F:ubiquitin binding"/>
    <property type="evidence" value="ECO:0007669"/>
    <property type="project" value="InterPro"/>
</dbReference>
<dbReference type="PANTHER" id="PTHR16461">
    <property type="entry name" value="TOLL-INTERACTING PROTEIN"/>
    <property type="match status" value="1"/>
</dbReference>
<dbReference type="GO" id="GO:0006511">
    <property type="term" value="P:ubiquitin-dependent protein catabolic process"/>
    <property type="evidence" value="ECO:0007669"/>
    <property type="project" value="TreeGrafter"/>
</dbReference>
<dbReference type="PROSITE" id="PS51140">
    <property type="entry name" value="CUE"/>
    <property type="match status" value="1"/>
</dbReference>
<dbReference type="PANTHER" id="PTHR16461:SF5">
    <property type="entry name" value="TOLL-INTERACTING PROTEIN"/>
    <property type="match status" value="1"/>
</dbReference>
<feature type="compositionally biased region" description="Polar residues" evidence="1">
    <location>
        <begin position="300"/>
        <end position="314"/>
    </location>
</feature>
<dbReference type="SUPFAM" id="SSF46934">
    <property type="entry name" value="UBA-like"/>
    <property type="match status" value="1"/>
</dbReference>
<dbReference type="Proteomes" id="UP000094043">
    <property type="component" value="Chromosome 6"/>
</dbReference>
<dbReference type="Pfam" id="PF02845">
    <property type="entry name" value="CUE"/>
    <property type="match status" value="1"/>
</dbReference>
<feature type="region of interest" description="Disordered" evidence="1">
    <location>
        <begin position="142"/>
        <end position="198"/>
    </location>
</feature>
<evidence type="ECO:0000256" key="1">
    <source>
        <dbReference type="SAM" id="MobiDB-lite"/>
    </source>
</evidence>
<dbReference type="AlphaFoldDB" id="A0AAJ8JWC8"/>
<reference evidence="3" key="3">
    <citation type="submission" date="2024-01" db="EMBL/GenBank/DDBJ databases">
        <authorList>
            <person name="Coelho M.A."/>
            <person name="David-Palma M."/>
            <person name="Shea T."/>
            <person name="Sun S."/>
            <person name="Cuomo C.A."/>
            <person name="Heitman J."/>
        </authorList>
    </citation>
    <scope>NUCLEOTIDE SEQUENCE</scope>
    <source>
        <strain evidence="3">CBS 7841</strain>
    </source>
</reference>
<feature type="region of interest" description="Disordered" evidence="1">
    <location>
        <begin position="1"/>
        <end position="41"/>
    </location>
</feature>
<feature type="domain" description="CUE" evidence="2">
    <location>
        <begin position="67"/>
        <end position="110"/>
    </location>
</feature>
<gene>
    <name evidence="3" type="ORF">L203_104903</name>
</gene>
<dbReference type="GeneID" id="91089112"/>
<name>A0AAJ8JWC8_9TREE</name>
<feature type="compositionally biased region" description="Low complexity" evidence="1">
    <location>
        <begin position="27"/>
        <end position="41"/>
    </location>
</feature>
<dbReference type="CDD" id="cd14279">
    <property type="entry name" value="CUE"/>
    <property type="match status" value="1"/>
</dbReference>
<evidence type="ECO:0000313" key="3">
    <source>
        <dbReference type="EMBL" id="WVN89673.1"/>
    </source>
</evidence>
<dbReference type="GO" id="GO:0031624">
    <property type="term" value="F:ubiquitin conjugating enzyme binding"/>
    <property type="evidence" value="ECO:0007669"/>
    <property type="project" value="TreeGrafter"/>
</dbReference>
<feature type="compositionally biased region" description="Basic and acidic residues" evidence="1">
    <location>
        <begin position="179"/>
        <end position="192"/>
    </location>
</feature>
<evidence type="ECO:0000313" key="4">
    <source>
        <dbReference type="Proteomes" id="UP000094043"/>
    </source>
</evidence>
<dbReference type="RefSeq" id="XP_066070373.1">
    <property type="nucleotide sequence ID" value="XM_066214276.1"/>
</dbReference>
<dbReference type="EMBL" id="CP143789">
    <property type="protein sequence ID" value="WVN89673.1"/>
    <property type="molecule type" value="Genomic_DNA"/>
</dbReference>
<dbReference type="InterPro" id="IPR003892">
    <property type="entry name" value="CUE"/>
</dbReference>
<feature type="compositionally biased region" description="Low complexity" evidence="1">
    <location>
        <begin position="231"/>
        <end position="245"/>
    </location>
</feature>
<organism evidence="3 4">
    <name type="scientific">Cryptococcus depauperatus CBS 7841</name>
    <dbReference type="NCBI Taxonomy" id="1295531"/>
    <lineage>
        <taxon>Eukaryota</taxon>
        <taxon>Fungi</taxon>
        <taxon>Dikarya</taxon>
        <taxon>Basidiomycota</taxon>
        <taxon>Agaricomycotina</taxon>
        <taxon>Tremellomycetes</taxon>
        <taxon>Tremellales</taxon>
        <taxon>Cryptococcaceae</taxon>
        <taxon>Cryptococcus</taxon>
    </lineage>
</organism>
<reference evidence="3" key="1">
    <citation type="submission" date="2016-06" db="EMBL/GenBank/DDBJ databases">
        <authorList>
            <person name="Cuomo C."/>
            <person name="Litvintseva A."/>
            <person name="Heitman J."/>
            <person name="Chen Y."/>
            <person name="Sun S."/>
            <person name="Springer D."/>
            <person name="Dromer F."/>
            <person name="Young S."/>
            <person name="Zeng Q."/>
            <person name="Chapman S."/>
            <person name="Gujja S."/>
            <person name="Saif S."/>
            <person name="Birren B."/>
        </authorList>
    </citation>
    <scope>NUCLEOTIDE SEQUENCE</scope>
    <source>
        <strain evidence="3">CBS 7841</strain>
    </source>
</reference>
<evidence type="ECO:0000259" key="2">
    <source>
        <dbReference type="PROSITE" id="PS51140"/>
    </source>
</evidence>
<feature type="compositionally biased region" description="Polar residues" evidence="1">
    <location>
        <begin position="337"/>
        <end position="356"/>
    </location>
</feature>
<protein>
    <recommendedName>
        <fullName evidence="2">CUE domain-containing protein</fullName>
    </recommendedName>
</protein>
<accession>A0AAJ8JWC8</accession>
<dbReference type="InterPro" id="IPR009060">
    <property type="entry name" value="UBA-like_sf"/>
</dbReference>
<feature type="region of interest" description="Disordered" evidence="1">
    <location>
        <begin position="231"/>
        <end position="445"/>
    </location>
</feature>
<dbReference type="Gene3D" id="1.10.8.10">
    <property type="entry name" value="DNA helicase RuvA subunit, C-terminal domain"/>
    <property type="match status" value="1"/>
</dbReference>
<feature type="compositionally biased region" description="Basic and acidic residues" evidence="1">
    <location>
        <begin position="385"/>
        <end position="403"/>
    </location>
</feature>
<feature type="compositionally biased region" description="Basic and acidic residues" evidence="1">
    <location>
        <begin position="277"/>
        <end position="293"/>
    </location>
</feature>
<dbReference type="GO" id="GO:0005737">
    <property type="term" value="C:cytoplasm"/>
    <property type="evidence" value="ECO:0007669"/>
    <property type="project" value="TreeGrafter"/>
</dbReference>
<feature type="compositionally biased region" description="Polar residues" evidence="1">
    <location>
        <begin position="246"/>
        <end position="256"/>
    </location>
</feature>
<reference evidence="3" key="2">
    <citation type="journal article" date="2022" name="Elife">
        <title>Obligate sexual reproduction of a homothallic fungus closely related to the Cryptococcus pathogenic species complex.</title>
        <authorList>
            <person name="Passer A.R."/>
            <person name="Clancey S.A."/>
            <person name="Shea T."/>
            <person name="David-Palma M."/>
            <person name="Averette A.F."/>
            <person name="Boekhout T."/>
            <person name="Porcel B.M."/>
            <person name="Nowrousian M."/>
            <person name="Cuomo C.A."/>
            <person name="Sun S."/>
            <person name="Heitman J."/>
            <person name="Coelho M.A."/>
        </authorList>
    </citation>
    <scope>NUCLEOTIDE SEQUENCE</scope>
    <source>
        <strain evidence="3">CBS 7841</strain>
    </source>
</reference>
<dbReference type="KEGG" id="cdep:91089112"/>
<proteinExistence type="predicted"/>